<organism evidence="4 5">
    <name type="scientific">Piromyces finnis</name>
    <dbReference type="NCBI Taxonomy" id="1754191"/>
    <lineage>
        <taxon>Eukaryota</taxon>
        <taxon>Fungi</taxon>
        <taxon>Fungi incertae sedis</taxon>
        <taxon>Chytridiomycota</taxon>
        <taxon>Chytridiomycota incertae sedis</taxon>
        <taxon>Neocallimastigomycetes</taxon>
        <taxon>Neocallimastigales</taxon>
        <taxon>Neocallimastigaceae</taxon>
        <taxon>Piromyces</taxon>
    </lineage>
</organism>
<gene>
    <name evidence="4" type="ORF">BCR36DRAFT_583635</name>
</gene>
<feature type="transmembrane region" description="Helical" evidence="2">
    <location>
        <begin position="686"/>
        <end position="715"/>
    </location>
</feature>
<feature type="transmembrane region" description="Helical" evidence="2">
    <location>
        <begin position="462"/>
        <end position="488"/>
    </location>
</feature>
<keyword evidence="2" id="KW-0472">Membrane</keyword>
<evidence type="ECO:0000313" key="4">
    <source>
        <dbReference type="EMBL" id="ORX50031.1"/>
    </source>
</evidence>
<protein>
    <recommendedName>
        <fullName evidence="6">G-protein coupled receptors family 3 profile domain-containing protein</fullName>
    </recommendedName>
</protein>
<feature type="signal peptide" evidence="3">
    <location>
        <begin position="1"/>
        <end position="22"/>
    </location>
</feature>
<sequence length="907" mass="105731">MRILYSFIYLTLFSIIISFSYAEKTVITILTKQPDMPETAVAEEWEIKYEELINSYLAEQSAVNPALANVEIAFSFYEYLPVKEGGGSVYFKYLYEVEPDLSEGNYDMMILDDRILFSEMAFMESDIVEFYLEHRRPSIEIFHPLSEYIKKEELSFNEARALNDGIYEGTIYGLPFELDFDVLYYNDQNKDSVGIVDKMKTINWDDLLNSIQSSTPKTQSIGLGDDNDLLNLIIEYTACKYQLSKEYDPFYWKVFYNKTGEELFSSIYDYIISYTNGDVTESLQITLDDAFADFVEEKSMFFKGKASHRHIIRSEMEKTNNTYSYTLPPKYKSNIMEKYLAITTNSKVDKKLLAEVAIALTSKDAQLYRANHFGSIPTFDMKQKESDPEIKAYCSSQPYICNIIEKMDRLYIKDILKNEKSSPFIEIEINLPKIIRNYILNNDVEAVIFAFKNLFILLTEQLGIYGIFSYILMFGFAVFFLVIMCLIYKHREHPYIKVISPIFCIMIILGTTMNMCKFLQYLPPYTAFMAKFYYIYETISINLIYVPMFAVTYRIFRIFRAKSFMTKSLNNKRLFFGVVLAILVAVAYRSYIAYKVNFYYLPFGSLRYTRFPEYMLEDAEVYTNIYLFYLHGIFIALLFMMLTTGRISRKFGDISYIFVIFSLNIADFIVRRLLEKLSHINYEKYFFLVILFNCVVSYLSIHFLIGSRLLFVLLYPDDMKVSSAMDSEDLKEFIPLRSKKAYSELVNKFKGNLAFKSKSKKNSSNDTLEISEPYNTSSSTNKNYILYNTSGNYGLNSGFINSSDGTMKSPNTLVNNSLSNIKSPTSPYSNAYTNASQRNNIPNYTNNNNNSPPNYSPTSPFLSHDYDNYDNYDNYNQQTSPNHMNPNYNFLNYNRYNESSGRNNYNY</sequence>
<feature type="chain" id="PRO_5012033521" description="G-protein coupled receptors family 3 profile domain-containing protein" evidence="3">
    <location>
        <begin position="23"/>
        <end position="907"/>
    </location>
</feature>
<feature type="region of interest" description="Disordered" evidence="1">
    <location>
        <begin position="816"/>
        <end position="887"/>
    </location>
</feature>
<dbReference type="STRING" id="1754191.A0A1Y1VA08"/>
<feature type="compositionally biased region" description="Polar residues" evidence="1">
    <location>
        <begin position="877"/>
        <end position="887"/>
    </location>
</feature>
<dbReference type="OrthoDB" id="2138238at2759"/>
<reference evidence="4 5" key="1">
    <citation type="submission" date="2016-08" db="EMBL/GenBank/DDBJ databases">
        <title>Genomes of anaerobic fungi encode conserved fungal cellulosomes for biomass hydrolysis.</title>
        <authorList>
            <consortium name="DOE Joint Genome Institute"/>
            <person name="Haitjema C.H."/>
            <person name="Gilmore S.P."/>
            <person name="Henske J.K."/>
            <person name="Solomon K.V."/>
            <person name="De Groot R."/>
            <person name="Kuo A."/>
            <person name="Mondo S.J."/>
            <person name="Salamov A.A."/>
            <person name="Labutti K."/>
            <person name="Zhao Z."/>
            <person name="Chiniquy J."/>
            <person name="Barry K."/>
            <person name="Brewer H.M."/>
            <person name="Purvine S.O."/>
            <person name="Wright A.T."/>
            <person name="Boxma B."/>
            <person name="Van Alen T."/>
            <person name="Hackstein J.H."/>
            <person name="Baker S.E."/>
            <person name="Grigoriev I.V."/>
            <person name="O'Malley M.A."/>
        </authorList>
    </citation>
    <scope>NUCLEOTIDE SEQUENCE [LARGE SCALE GENOMIC DNA]</scope>
    <source>
        <strain evidence="5">finn</strain>
    </source>
</reference>
<proteinExistence type="predicted"/>
<keyword evidence="3" id="KW-0732">Signal</keyword>
<feature type="transmembrane region" description="Helical" evidence="2">
    <location>
        <begin position="533"/>
        <end position="553"/>
    </location>
</feature>
<feature type="transmembrane region" description="Helical" evidence="2">
    <location>
        <begin position="621"/>
        <end position="642"/>
    </location>
</feature>
<feature type="transmembrane region" description="Helical" evidence="2">
    <location>
        <begin position="574"/>
        <end position="594"/>
    </location>
</feature>
<keyword evidence="5" id="KW-1185">Reference proteome</keyword>
<evidence type="ECO:0000313" key="5">
    <source>
        <dbReference type="Proteomes" id="UP000193719"/>
    </source>
</evidence>
<evidence type="ECO:0000256" key="1">
    <source>
        <dbReference type="SAM" id="MobiDB-lite"/>
    </source>
</evidence>
<feature type="compositionally biased region" description="Polar residues" evidence="1">
    <location>
        <begin position="816"/>
        <end position="838"/>
    </location>
</feature>
<keyword evidence="2" id="KW-0812">Transmembrane</keyword>
<reference evidence="4 5" key="2">
    <citation type="submission" date="2016-08" db="EMBL/GenBank/DDBJ databases">
        <title>Pervasive Adenine N6-methylation of Active Genes in Fungi.</title>
        <authorList>
            <consortium name="DOE Joint Genome Institute"/>
            <person name="Mondo S.J."/>
            <person name="Dannebaum R.O."/>
            <person name="Kuo R.C."/>
            <person name="Labutti K."/>
            <person name="Haridas S."/>
            <person name="Kuo A."/>
            <person name="Salamov A."/>
            <person name="Ahrendt S.R."/>
            <person name="Lipzen A."/>
            <person name="Sullivan W."/>
            <person name="Andreopoulos W.B."/>
            <person name="Clum A."/>
            <person name="Lindquist E."/>
            <person name="Daum C."/>
            <person name="Ramamoorthy G.K."/>
            <person name="Gryganskyi A."/>
            <person name="Culley D."/>
            <person name="Magnuson J.K."/>
            <person name="James T.Y."/>
            <person name="O'Malley M.A."/>
            <person name="Stajich J.E."/>
            <person name="Spatafora J.W."/>
            <person name="Visel A."/>
            <person name="Grigoriev I.V."/>
        </authorList>
    </citation>
    <scope>NUCLEOTIDE SEQUENCE [LARGE SCALE GENOMIC DNA]</scope>
    <source>
        <strain evidence="5">finn</strain>
    </source>
</reference>
<dbReference type="AlphaFoldDB" id="A0A1Y1VA08"/>
<evidence type="ECO:0008006" key="6">
    <source>
        <dbReference type="Google" id="ProtNLM"/>
    </source>
</evidence>
<evidence type="ECO:0000256" key="2">
    <source>
        <dbReference type="SAM" id="Phobius"/>
    </source>
</evidence>
<feature type="compositionally biased region" description="Low complexity" evidence="1">
    <location>
        <begin position="839"/>
        <end position="860"/>
    </location>
</feature>
<accession>A0A1Y1VA08</accession>
<dbReference type="Gene3D" id="3.40.190.10">
    <property type="entry name" value="Periplasmic binding protein-like II"/>
    <property type="match status" value="1"/>
</dbReference>
<feature type="transmembrane region" description="Helical" evidence="2">
    <location>
        <begin position="654"/>
        <end position="674"/>
    </location>
</feature>
<dbReference type="EMBL" id="MCFH01000022">
    <property type="protein sequence ID" value="ORX50031.1"/>
    <property type="molecule type" value="Genomic_DNA"/>
</dbReference>
<dbReference type="SUPFAM" id="SSF53850">
    <property type="entry name" value="Periplasmic binding protein-like II"/>
    <property type="match status" value="1"/>
</dbReference>
<comment type="caution">
    <text evidence="4">The sequence shown here is derived from an EMBL/GenBank/DDBJ whole genome shotgun (WGS) entry which is preliminary data.</text>
</comment>
<dbReference type="Proteomes" id="UP000193719">
    <property type="component" value="Unassembled WGS sequence"/>
</dbReference>
<evidence type="ECO:0000256" key="3">
    <source>
        <dbReference type="SAM" id="SignalP"/>
    </source>
</evidence>
<name>A0A1Y1VA08_9FUNG</name>
<keyword evidence="2" id="KW-1133">Transmembrane helix</keyword>
<feature type="transmembrane region" description="Helical" evidence="2">
    <location>
        <begin position="495"/>
        <end position="513"/>
    </location>
</feature>